<evidence type="ECO:0000313" key="2">
    <source>
        <dbReference type="EMBL" id="KAF7813130.1"/>
    </source>
</evidence>
<reference evidence="2" key="1">
    <citation type="submission" date="2020-09" db="EMBL/GenBank/DDBJ databases">
        <title>Genome-Enabled Discovery of Anthraquinone Biosynthesis in Senna tora.</title>
        <authorList>
            <person name="Kang S.-H."/>
            <person name="Pandey R.P."/>
            <person name="Lee C.-M."/>
            <person name="Sim J.-S."/>
            <person name="Jeong J.-T."/>
            <person name="Choi B.-S."/>
            <person name="Jung M."/>
            <person name="Ginzburg D."/>
            <person name="Zhao K."/>
            <person name="Won S.Y."/>
            <person name="Oh T.-J."/>
            <person name="Yu Y."/>
            <person name="Kim N.-H."/>
            <person name="Lee O.R."/>
            <person name="Lee T.-H."/>
            <person name="Bashyal P."/>
            <person name="Kim T.-S."/>
            <person name="Lee W.-H."/>
            <person name="Kawkins C."/>
            <person name="Kim C.-K."/>
            <person name="Kim J.S."/>
            <person name="Ahn B.O."/>
            <person name="Rhee S.Y."/>
            <person name="Sohng J.K."/>
        </authorList>
    </citation>
    <scope>NUCLEOTIDE SEQUENCE</scope>
    <source>
        <tissue evidence="2">Leaf</tissue>
    </source>
</reference>
<accession>A0A834SZU5</accession>
<protein>
    <submittedName>
        <fullName evidence="2">Uncharacterized protein</fullName>
    </submittedName>
</protein>
<sequence length="87" mass="9561">MGMLGSVVGAGSGDCGTASSSSLFSFLFPKSFKPYLNPVLLSLQILSSRNASMRRHATQQKIKERRRTTRIRTKESRSCAAAAHRCR</sequence>
<dbReference type="AlphaFoldDB" id="A0A834SZU5"/>
<dbReference type="EMBL" id="JAAIUW010000010">
    <property type="protein sequence ID" value="KAF7813130.1"/>
    <property type="molecule type" value="Genomic_DNA"/>
</dbReference>
<evidence type="ECO:0000313" key="3">
    <source>
        <dbReference type="Proteomes" id="UP000634136"/>
    </source>
</evidence>
<keyword evidence="3" id="KW-1185">Reference proteome</keyword>
<feature type="region of interest" description="Disordered" evidence="1">
    <location>
        <begin position="52"/>
        <end position="76"/>
    </location>
</feature>
<organism evidence="2 3">
    <name type="scientific">Senna tora</name>
    <dbReference type="NCBI Taxonomy" id="362788"/>
    <lineage>
        <taxon>Eukaryota</taxon>
        <taxon>Viridiplantae</taxon>
        <taxon>Streptophyta</taxon>
        <taxon>Embryophyta</taxon>
        <taxon>Tracheophyta</taxon>
        <taxon>Spermatophyta</taxon>
        <taxon>Magnoliopsida</taxon>
        <taxon>eudicotyledons</taxon>
        <taxon>Gunneridae</taxon>
        <taxon>Pentapetalae</taxon>
        <taxon>rosids</taxon>
        <taxon>fabids</taxon>
        <taxon>Fabales</taxon>
        <taxon>Fabaceae</taxon>
        <taxon>Caesalpinioideae</taxon>
        <taxon>Cassia clade</taxon>
        <taxon>Senna</taxon>
    </lineage>
</organism>
<proteinExistence type="predicted"/>
<gene>
    <name evidence="2" type="ORF">G2W53_034106</name>
</gene>
<evidence type="ECO:0000256" key="1">
    <source>
        <dbReference type="SAM" id="MobiDB-lite"/>
    </source>
</evidence>
<comment type="caution">
    <text evidence="2">The sequence shown here is derived from an EMBL/GenBank/DDBJ whole genome shotgun (WGS) entry which is preliminary data.</text>
</comment>
<dbReference type="Proteomes" id="UP000634136">
    <property type="component" value="Unassembled WGS sequence"/>
</dbReference>
<feature type="compositionally biased region" description="Basic residues" evidence="1">
    <location>
        <begin position="52"/>
        <end position="71"/>
    </location>
</feature>
<name>A0A834SZU5_9FABA</name>